<dbReference type="EMBL" id="CAIT01000006">
    <property type="protein sequence ID" value="CCH53096.1"/>
    <property type="molecule type" value="Genomic_DNA"/>
</dbReference>
<evidence type="ECO:0000259" key="3">
    <source>
        <dbReference type="PROSITE" id="PS51186"/>
    </source>
</evidence>
<feature type="domain" description="N-acetyltransferase" evidence="3">
    <location>
        <begin position="27"/>
        <end position="200"/>
    </location>
</feature>
<dbReference type="Pfam" id="PF00583">
    <property type="entry name" value="Acetyltransf_1"/>
    <property type="match status" value="1"/>
</dbReference>
<dbReference type="CDD" id="cd04301">
    <property type="entry name" value="NAT_SF"/>
    <property type="match status" value="1"/>
</dbReference>
<reference evidence="4 5" key="1">
    <citation type="journal article" date="2012" name="J. Bacteriol.">
        <title>Genome Sequence of the Filamentous Bacterium Fibrisoma limi BUZ 3T.</title>
        <authorList>
            <person name="Filippini M."/>
            <person name="Qi W."/>
            <person name="Jaenicke S."/>
            <person name="Goesmann A."/>
            <person name="Smits T.H."/>
            <person name="Bagheri H.C."/>
        </authorList>
    </citation>
    <scope>NUCLEOTIDE SEQUENCE [LARGE SCALE GENOMIC DNA]</scope>
    <source>
        <strain evidence="5">BUZ 3T</strain>
    </source>
</reference>
<keyword evidence="5" id="KW-1185">Reference proteome</keyword>
<proteinExistence type="predicted"/>
<protein>
    <submittedName>
        <fullName evidence="4">GCN5-related N-acetyltransferase</fullName>
    </submittedName>
</protein>
<dbReference type="InterPro" id="IPR050832">
    <property type="entry name" value="Bact_Acetyltransf"/>
</dbReference>
<dbReference type="SUPFAM" id="SSF55729">
    <property type="entry name" value="Acyl-CoA N-acyltransferases (Nat)"/>
    <property type="match status" value="1"/>
</dbReference>
<dbReference type="Proteomes" id="UP000009309">
    <property type="component" value="Unassembled WGS sequence"/>
</dbReference>
<gene>
    <name evidence="4" type="ORF">BN8_02160</name>
</gene>
<dbReference type="eggNOG" id="COG0456">
    <property type="taxonomic scope" value="Bacteria"/>
</dbReference>
<organism evidence="4 5">
    <name type="scientific">Fibrisoma limi BUZ 3</name>
    <dbReference type="NCBI Taxonomy" id="1185876"/>
    <lineage>
        <taxon>Bacteria</taxon>
        <taxon>Pseudomonadati</taxon>
        <taxon>Bacteroidota</taxon>
        <taxon>Cytophagia</taxon>
        <taxon>Cytophagales</taxon>
        <taxon>Spirosomataceae</taxon>
        <taxon>Fibrisoma</taxon>
    </lineage>
</organism>
<comment type="caution">
    <text evidence="4">The sequence shown here is derived from an EMBL/GenBank/DDBJ whole genome shotgun (WGS) entry which is preliminary data.</text>
</comment>
<dbReference type="InterPro" id="IPR016181">
    <property type="entry name" value="Acyl_CoA_acyltransferase"/>
</dbReference>
<dbReference type="InterPro" id="IPR000182">
    <property type="entry name" value="GNAT_dom"/>
</dbReference>
<evidence type="ECO:0000313" key="5">
    <source>
        <dbReference type="Proteomes" id="UP000009309"/>
    </source>
</evidence>
<dbReference type="AlphaFoldDB" id="I2GGS1"/>
<evidence type="ECO:0000313" key="4">
    <source>
        <dbReference type="EMBL" id="CCH53096.1"/>
    </source>
</evidence>
<accession>I2GGS1</accession>
<keyword evidence="1 4" id="KW-0808">Transferase</keyword>
<dbReference type="Gene3D" id="3.40.630.30">
    <property type="match status" value="1"/>
</dbReference>
<evidence type="ECO:0000256" key="1">
    <source>
        <dbReference type="ARBA" id="ARBA00022679"/>
    </source>
</evidence>
<dbReference type="PANTHER" id="PTHR43877">
    <property type="entry name" value="AMINOALKYLPHOSPHONATE N-ACETYLTRANSFERASE-RELATED-RELATED"/>
    <property type="match status" value="1"/>
</dbReference>
<dbReference type="GO" id="GO:0016747">
    <property type="term" value="F:acyltransferase activity, transferring groups other than amino-acyl groups"/>
    <property type="evidence" value="ECO:0007669"/>
    <property type="project" value="InterPro"/>
</dbReference>
<evidence type="ECO:0000256" key="2">
    <source>
        <dbReference type="ARBA" id="ARBA00023315"/>
    </source>
</evidence>
<sequence length="200" mass="21979">MYSTGAQAGRQAIVLDSILYLQPMKKASIRPAAESDISTLNQLVNSAYRGDSSRRGWTTEADLLDGIRTDESSLRAMLQNPAATILTYEADGQLIGCVYLETKTDRSGASTLYLGMLTVSPDAQTGGIGKQLMAAAEQVAREQGCRSITMTVIPQRHELIAWYERRGYRATGETRPFPMDDPRFGLPKVPLSFIVMEKVL</sequence>
<keyword evidence="2" id="KW-0012">Acyltransferase</keyword>
<dbReference type="STRING" id="1185876.BN8_02160"/>
<name>I2GGS1_9BACT</name>
<dbReference type="PROSITE" id="PS51186">
    <property type="entry name" value="GNAT"/>
    <property type="match status" value="1"/>
</dbReference>